<dbReference type="OrthoDB" id="427280at2759"/>
<evidence type="ECO:0000259" key="2">
    <source>
        <dbReference type="Pfam" id="PF00085"/>
    </source>
</evidence>
<dbReference type="GO" id="GO:0015035">
    <property type="term" value="F:protein-disulfide reductase activity"/>
    <property type="evidence" value="ECO:0007669"/>
    <property type="project" value="TreeGrafter"/>
</dbReference>
<dbReference type="InterPro" id="IPR013766">
    <property type="entry name" value="Thioredoxin_domain"/>
</dbReference>
<gene>
    <name evidence="3" type="ORF">CC85DRAFT_112636</name>
</gene>
<feature type="region of interest" description="Disordered" evidence="1">
    <location>
        <begin position="186"/>
        <end position="345"/>
    </location>
</feature>
<dbReference type="PANTHER" id="PTHR45815:SF3">
    <property type="entry name" value="PROTEIN DISULFIDE-ISOMERASE A6"/>
    <property type="match status" value="1"/>
</dbReference>
<feature type="compositionally biased region" description="Low complexity" evidence="1">
    <location>
        <begin position="195"/>
        <end position="211"/>
    </location>
</feature>
<dbReference type="Pfam" id="PF00085">
    <property type="entry name" value="Thioredoxin"/>
    <property type="match status" value="1"/>
</dbReference>
<feature type="compositionally biased region" description="Low complexity" evidence="1">
    <location>
        <begin position="308"/>
        <end position="317"/>
    </location>
</feature>
<evidence type="ECO:0000313" key="3">
    <source>
        <dbReference type="EMBL" id="KLT45636.1"/>
    </source>
</evidence>
<dbReference type="STRING" id="879819.A0A0J0XX47"/>
<feature type="compositionally biased region" description="Basic and acidic residues" evidence="1">
    <location>
        <begin position="226"/>
        <end position="249"/>
    </location>
</feature>
<dbReference type="RefSeq" id="XP_018282127.1">
    <property type="nucleotide sequence ID" value="XM_018419331.1"/>
</dbReference>
<organism evidence="3 4">
    <name type="scientific">Cutaneotrichosporon oleaginosum</name>
    <dbReference type="NCBI Taxonomy" id="879819"/>
    <lineage>
        <taxon>Eukaryota</taxon>
        <taxon>Fungi</taxon>
        <taxon>Dikarya</taxon>
        <taxon>Basidiomycota</taxon>
        <taxon>Agaricomycotina</taxon>
        <taxon>Tremellomycetes</taxon>
        <taxon>Trichosporonales</taxon>
        <taxon>Trichosporonaceae</taxon>
        <taxon>Cutaneotrichosporon</taxon>
    </lineage>
</organism>
<evidence type="ECO:0000256" key="1">
    <source>
        <dbReference type="SAM" id="MobiDB-lite"/>
    </source>
</evidence>
<dbReference type="Proteomes" id="UP000053611">
    <property type="component" value="Unassembled WGS sequence"/>
</dbReference>
<dbReference type="AlphaFoldDB" id="A0A0J0XX47"/>
<feature type="compositionally biased region" description="Acidic residues" evidence="1">
    <location>
        <begin position="318"/>
        <end position="329"/>
    </location>
</feature>
<dbReference type="GO" id="GO:0034976">
    <property type="term" value="P:response to endoplasmic reticulum stress"/>
    <property type="evidence" value="ECO:0007669"/>
    <property type="project" value="TreeGrafter"/>
</dbReference>
<sequence>MAPEYAAAASSLDPLIPFYAVDCDASQNKALCAEYGIKGFPTIKAFPKAGKGAARDYDGERKRNAMVDYAKAMVPDRVKKLRVGDGISAFLADKKNLPHALLVHPSTPSIPFLWKVLGHRLTGKAHLGYVKDPKGVIVADLGLASVDGPRLLFWGEGDSVSEYDGALKFNALFDWLEAAIAGDIREATEKREEPSSSTTTAATSVKAPPKAADTEDAAARRARLQAKMDEIERRDRLRREREAAKKAAADEQAGGTPVEDAPAAEPEYADPPPAEPEEAAEEELATPGVTHTQPVAPESPEPTDDGTPVDAAPAEPAEAVEDEATEASDWDAWPESSTDHARDEL</sequence>
<dbReference type="Gene3D" id="3.40.30.10">
    <property type="entry name" value="Glutaredoxin"/>
    <property type="match status" value="1"/>
</dbReference>
<feature type="compositionally biased region" description="Acidic residues" evidence="1">
    <location>
        <begin position="275"/>
        <end position="284"/>
    </location>
</feature>
<evidence type="ECO:0000313" key="4">
    <source>
        <dbReference type="Proteomes" id="UP000053611"/>
    </source>
</evidence>
<feature type="domain" description="Thioredoxin" evidence="2">
    <location>
        <begin position="1"/>
        <end position="71"/>
    </location>
</feature>
<dbReference type="EMBL" id="KQ087180">
    <property type="protein sequence ID" value="KLT45636.1"/>
    <property type="molecule type" value="Genomic_DNA"/>
</dbReference>
<name>A0A0J0XX47_9TREE</name>
<dbReference type="GO" id="GO:0005788">
    <property type="term" value="C:endoplasmic reticulum lumen"/>
    <property type="evidence" value="ECO:0007669"/>
    <property type="project" value="TreeGrafter"/>
</dbReference>
<dbReference type="SUPFAM" id="SSF52833">
    <property type="entry name" value="Thioredoxin-like"/>
    <property type="match status" value="1"/>
</dbReference>
<reference evidence="3 4" key="1">
    <citation type="submission" date="2015-03" db="EMBL/GenBank/DDBJ databases">
        <title>Genomics and transcriptomics of the oil-accumulating basidiomycete yeast T. oleaginosus allow insights into substrate utilization and the diverse evolutionary trajectories of mating systems in fungi.</title>
        <authorList>
            <consortium name="DOE Joint Genome Institute"/>
            <person name="Kourist R."/>
            <person name="Kracht O."/>
            <person name="Bracharz F."/>
            <person name="Lipzen A."/>
            <person name="Nolan M."/>
            <person name="Ohm R."/>
            <person name="Grigoriev I."/>
            <person name="Sun S."/>
            <person name="Heitman J."/>
            <person name="Bruck T."/>
            <person name="Nowrousian M."/>
        </authorList>
    </citation>
    <scope>NUCLEOTIDE SEQUENCE [LARGE SCALE GENOMIC DNA]</scope>
    <source>
        <strain evidence="3 4">IBC0246</strain>
    </source>
</reference>
<feature type="compositionally biased region" description="Low complexity" evidence="1">
    <location>
        <begin position="257"/>
        <end position="266"/>
    </location>
</feature>
<accession>A0A0J0XX47</accession>
<proteinExistence type="predicted"/>
<protein>
    <recommendedName>
        <fullName evidence="2">Thioredoxin domain-containing protein</fullName>
    </recommendedName>
</protein>
<dbReference type="PANTHER" id="PTHR45815">
    <property type="entry name" value="PROTEIN DISULFIDE-ISOMERASE A6"/>
    <property type="match status" value="1"/>
</dbReference>
<dbReference type="GeneID" id="28979934"/>
<dbReference type="InterPro" id="IPR036249">
    <property type="entry name" value="Thioredoxin-like_sf"/>
</dbReference>
<keyword evidence="4" id="KW-1185">Reference proteome</keyword>